<evidence type="ECO:0000313" key="5">
    <source>
        <dbReference type="Proteomes" id="UP000199541"/>
    </source>
</evidence>
<reference evidence="4 5" key="2">
    <citation type="submission" date="2016-10" db="EMBL/GenBank/DDBJ databases">
        <authorList>
            <person name="Varghese N."/>
            <person name="Submissions S."/>
        </authorList>
    </citation>
    <scope>NUCLEOTIDE SEQUENCE [LARGE SCALE GENOMIC DNA]</scope>
    <source>
        <strain evidence="4 5">DSM 24802</strain>
    </source>
</reference>
<dbReference type="Pfam" id="PF19489">
    <property type="entry name" value="SLT_4"/>
    <property type="match status" value="1"/>
</dbReference>
<evidence type="ECO:0000313" key="6">
    <source>
        <dbReference type="Proteomes" id="UP000634647"/>
    </source>
</evidence>
<feature type="domain" description="Transglycosylase SLT" evidence="2">
    <location>
        <begin position="6"/>
        <end position="190"/>
    </location>
</feature>
<proteinExistence type="predicted"/>
<evidence type="ECO:0000259" key="2">
    <source>
        <dbReference type="Pfam" id="PF19489"/>
    </source>
</evidence>
<evidence type="ECO:0000313" key="3">
    <source>
        <dbReference type="EMBL" id="GHE03535.1"/>
    </source>
</evidence>
<feature type="chain" id="PRO_5042904284" description="Transglycosylase SLT domain-containing protein" evidence="1">
    <location>
        <begin position="23"/>
        <end position="193"/>
    </location>
</feature>
<accession>A0AAN5A077</accession>
<dbReference type="InterPro" id="IPR023346">
    <property type="entry name" value="Lysozyme-like_dom_sf"/>
</dbReference>
<dbReference type="EMBL" id="FNOB01000016">
    <property type="protein sequence ID" value="SDX43628.1"/>
    <property type="molecule type" value="Genomic_DNA"/>
</dbReference>
<sequence length="193" mass="22109">MSRLLLAAMVLLALASCGRRFAPPTNVNDACVIVSERPHYLSAMRQSRARWGIPVAVQMAMIHQESRFVGDARTPFRWLLGVIPMGRQSSAYGYAQVLDGTWDDYRKEAGRWGARRTNINDATDFMGWYLNKAHQKLGIPRSDARDLYLAYHEGFAGYARGSYRHKRWLMEVADRVQRRAYSYEAQLISCGRM</sequence>
<dbReference type="Proteomes" id="UP000199541">
    <property type="component" value="Unassembled WGS sequence"/>
</dbReference>
<name>A0AAN5A077_9RHOB</name>
<organism evidence="3 6">
    <name type="scientific">Allgaiera indica</name>
    <dbReference type="NCBI Taxonomy" id="765699"/>
    <lineage>
        <taxon>Bacteria</taxon>
        <taxon>Pseudomonadati</taxon>
        <taxon>Pseudomonadota</taxon>
        <taxon>Alphaproteobacteria</taxon>
        <taxon>Rhodobacterales</taxon>
        <taxon>Paracoccaceae</taxon>
        <taxon>Allgaiera</taxon>
    </lineage>
</organism>
<dbReference type="PROSITE" id="PS51257">
    <property type="entry name" value="PROKAR_LIPOPROTEIN"/>
    <property type="match status" value="1"/>
</dbReference>
<dbReference type="AlphaFoldDB" id="A0AAN5A077"/>
<keyword evidence="1" id="KW-0732">Signal</keyword>
<dbReference type="Gene3D" id="1.10.530.10">
    <property type="match status" value="1"/>
</dbReference>
<evidence type="ECO:0000313" key="4">
    <source>
        <dbReference type="EMBL" id="SDX43628.1"/>
    </source>
</evidence>
<dbReference type="SUPFAM" id="SSF53955">
    <property type="entry name" value="Lysozyme-like"/>
    <property type="match status" value="1"/>
</dbReference>
<dbReference type="CDD" id="cd00442">
    <property type="entry name" value="Lyz-like"/>
    <property type="match status" value="1"/>
</dbReference>
<dbReference type="RefSeq" id="WP_035837666.1">
    <property type="nucleotide sequence ID" value="NZ_BNAB01000013.1"/>
</dbReference>
<reference evidence="3" key="1">
    <citation type="journal article" date="2014" name="Int. J. Syst. Evol. Microbiol.">
        <title>Complete genome sequence of Corynebacterium casei LMG S-19264T (=DSM 44701T), isolated from a smear-ripened cheese.</title>
        <authorList>
            <consortium name="US DOE Joint Genome Institute (JGI-PGF)"/>
            <person name="Walter F."/>
            <person name="Albersmeier A."/>
            <person name="Kalinowski J."/>
            <person name="Ruckert C."/>
        </authorList>
    </citation>
    <scope>NUCLEOTIDE SEQUENCE</scope>
    <source>
        <strain evidence="3">CGMCC 1.10859</strain>
    </source>
</reference>
<dbReference type="InterPro" id="IPR045795">
    <property type="entry name" value="SLT_4"/>
</dbReference>
<reference evidence="3" key="3">
    <citation type="submission" date="2023-06" db="EMBL/GenBank/DDBJ databases">
        <authorList>
            <person name="Sun Q."/>
            <person name="Zhou Y."/>
        </authorList>
    </citation>
    <scope>NUCLEOTIDE SEQUENCE</scope>
    <source>
        <strain evidence="3">CGMCC 1.10859</strain>
    </source>
</reference>
<keyword evidence="5" id="KW-1185">Reference proteome</keyword>
<comment type="caution">
    <text evidence="3">The sequence shown here is derived from an EMBL/GenBank/DDBJ whole genome shotgun (WGS) entry which is preliminary data.</text>
</comment>
<dbReference type="Proteomes" id="UP000634647">
    <property type="component" value="Unassembled WGS sequence"/>
</dbReference>
<protein>
    <recommendedName>
        <fullName evidence="2">Transglycosylase SLT domain-containing protein</fullName>
    </recommendedName>
</protein>
<evidence type="ECO:0000256" key="1">
    <source>
        <dbReference type="SAM" id="SignalP"/>
    </source>
</evidence>
<dbReference type="EMBL" id="BNAB01000013">
    <property type="protein sequence ID" value="GHE03535.1"/>
    <property type="molecule type" value="Genomic_DNA"/>
</dbReference>
<gene>
    <name evidence="3" type="ORF">GCM10008024_27280</name>
    <name evidence="4" type="ORF">SAMN05444006_11637</name>
</gene>
<feature type="signal peptide" evidence="1">
    <location>
        <begin position="1"/>
        <end position="22"/>
    </location>
</feature>